<dbReference type="SUPFAM" id="SSF159888">
    <property type="entry name" value="YdhG-like"/>
    <property type="match status" value="1"/>
</dbReference>
<gene>
    <name evidence="2" type="ORF">SAMN05660845_2087</name>
</gene>
<evidence type="ECO:0000313" key="3">
    <source>
        <dbReference type="Proteomes" id="UP000199604"/>
    </source>
</evidence>
<evidence type="ECO:0000259" key="1">
    <source>
        <dbReference type="Pfam" id="PF08818"/>
    </source>
</evidence>
<dbReference type="OrthoDB" id="115213at2"/>
<dbReference type="RefSeq" id="WP_091476975.1">
    <property type="nucleotide sequence ID" value="NZ_FOJT01000005.1"/>
</dbReference>
<accession>A0A1I0ZB08</accession>
<dbReference type="Gene3D" id="3.90.1150.200">
    <property type="match status" value="1"/>
</dbReference>
<name>A0A1I0ZB08_9FLAO</name>
<sequence>METKKYASIKEYIADFPENVATILNKIRECIQKSAPNAEETISYNMPAFKQKKVLVYFAAYKNHIGFYALPSGNKAFQEEISKYKTGKGSIQFPLNEDIPYELIKKIVEFRVMEINE</sequence>
<dbReference type="InterPro" id="IPR014922">
    <property type="entry name" value="YdhG-like"/>
</dbReference>
<protein>
    <submittedName>
        <fullName evidence="2">Uncharacterized conserved protein YdhG, YjbR/CyaY-like superfamily, DUF1801 family</fullName>
    </submittedName>
</protein>
<proteinExistence type="predicted"/>
<dbReference type="EMBL" id="FOJT01000005">
    <property type="protein sequence ID" value="SFB21750.1"/>
    <property type="molecule type" value="Genomic_DNA"/>
</dbReference>
<feature type="domain" description="YdhG-like" evidence="1">
    <location>
        <begin position="23"/>
        <end position="112"/>
    </location>
</feature>
<dbReference type="Proteomes" id="UP000199604">
    <property type="component" value="Unassembled WGS sequence"/>
</dbReference>
<keyword evidence="3" id="KW-1185">Reference proteome</keyword>
<organism evidence="2 3">
    <name type="scientific">Flavobacterium swingsii</name>
    <dbReference type="NCBI Taxonomy" id="498292"/>
    <lineage>
        <taxon>Bacteria</taxon>
        <taxon>Pseudomonadati</taxon>
        <taxon>Bacteroidota</taxon>
        <taxon>Flavobacteriia</taxon>
        <taxon>Flavobacteriales</taxon>
        <taxon>Flavobacteriaceae</taxon>
        <taxon>Flavobacterium</taxon>
    </lineage>
</organism>
<dbReference type="STRING" id="498292.SAMN05660845_2087"/>
<evidence type="ECO:0000313" key="2">
    <source>
        <dbReference type="EMBL" id="SFB21750.1"/>
    </source>
</evidence>
<dbReference type="AlphaFoldDB" id="A0A1I0ZB08"/>
<dbReference type="Pfam" id="PF08818">
    <property type="entry name" value="DUF1801"/>
    <property type="match status" value="1"/>
</dbReference>
<reference evidence="3" key="1">
    <citation type="submission" date="2016-10" db="EMBL/GenBank/DDBJ databases">
        <authorList>
            <person name="Varghese N."/>
            <person name="Submissions S."/>
        </authorList>
    </citation>
    <scope>NUCLEOTIDE SEQUENCE [LARGE SCALE GENOMIC DNA]</scope>
    <source>
        <strain evidence="3">DSM 21789</strain>
    </source>
</reference>